<keyword evidence="6" id="KW-0479">Metal-binding</keyword>
<protein>
    <submittedName>
        <fullName evidence="14">M50 family metallopeptidase</fullName>
    </submittedName>
</protein>
<evidence type="ECO:0000256" key="7">
    <source>
        <dbReference type="ARBA" id="ARBA00022801"/>
    </source>
</evidence>
<keyword evidence="5 12" id="KW-0812">Transmembrane</keyword>
<accession>A0A927CRS5</accession>
<keyword evidence="10" id="KW-0482">Metalloprotease</keyword>
<proteinExistence type="inferred from homology"/>
<keyword evidence="4" id="KW-0645">Protease</keyword>
<feature type="transmembrane region" description="Helical" evidence="12">
    <location>
        <begin position="153"/>
        <end position="177"/>
    </location>
</feature>
<dbReference type="GO" id="GO:0006508">
    <property type="term" value="P:proteolysis"/>
    <property type="evidence" value="ECO:0007669"/>
    <property type="project" value="UniProtKB-KW"/>
</dbReference>
<dbReference type="CDD" id="cd06161">
    <property type="entry name" value="S2P-M50_SpoIVFB"/>
    <property type="match status" value="1"/>
</dbReference>
<evidence type="ECO:0000256" key="6">
    <source>
        <dbReference type="ARBA" id="ARBA00022723"/>
    </source>
</evidence>
<comment type="cofactor">
    <cofactor evidence="1">
        <name>Zn(2+)</name>
        <dbReference type="ChEBI" id="CHEBI:29105"/>
    </cofactor>
</comment>
<comment type="subcellular location">
    <subcellularLocation>
        <location evidence="2">Membrane</location>
        <topology evidence="2">Multi-pass membrane protein</topology>
    </subcellularLocation>
</comment>
<evidence type="ECO:0000313" key="15">
    <source>
        <dbReference type="Proteomes" id="UP000632125"/>
    </source>
</evidence>
<evidence type="ECO:0000256" key="2">
    <source>
        <dbReference type="ARBA" id="ARBA00004141"/>
    </source>
</evidence>
<evidence type="ECO:0000256" key="1">
    <source>
        <dbReference type="ARBA" id="ARBA00001947"/>
    </source>
</evidence>
<feature type="transmembrane region" description="Helical" evidence="12">
    <location>
        <begin position="112"/>
        <end position="132"/>
    </location>
</feature>
<keyword evidence="15" id="KW-1185">Reference proteome</keyword>
<feature type="domain" description="Peptidase M50" evidence="13">
    <location>
        <begin position="31"/>
        <end position="102"/>
    </location>
</feature>
<comment type="similarity">
    <text evidence="3">Belongs to the peptidase M50B family.</text>
</comment>
<feature type="transmembrane region" description="Helical" evidence="12">
    <location>
        <begin position="183"/>
        <end position="202"/>
    </location>
</feature>
<dbReference type="AlphaFoldDB" id="A0A927CRS5"/>
<dbReference type="RefSeq" id="WP_190863375.1">
    <property type="nucleotide sequence ID" value="NZ_JACXIY010000020.1"/>
</dbReference>
<dbReference type="EMBL" id="JACXIY010000020">
    <property type="protein sequence ID" value="MBD2870445.1"/>
    <property type="molecule type" value="Genomic_DNA"/>
</dbReference>
<dbReference type="PANTHER" id="PTHR39188:SF3">
    <property type="entry name" value="STAGE IV SPORULATION PROTEIN FB"/>
    <property type="match status" value="1"/>
</dbReference>
<comment type="caution">
    <text evidence="14">The sequence shown here is derived from an EMBL/GenBank/DDBJ whole genome shotgun (WGS) entry which is preliminary data.</text>
</comment>
<evidence type="ECO:0000256" key="8">
    <source>
        <dbReference type="ARBA" id="ARBA00022833"/>
    </source>
</evidence>
<evidence type="ECO:0000256" key="9">
    <source>
        <dbReference type="ARBA" id="ARBA00022989"/>
    </source>
</evidence>
<keyword evidence="7" id="KW-0378">Hydrolase</keyword>
<sequence>MIKWKGTAWSFHPLFVIVMLGSVVTGYFVELFTLFVIVLVHELGHVFVAKSFGWTVREVKLLPFGGVAEVEEAGGVPAKEDALVAIAGPLQNVWMGLAAWACGKLGFWDPEWAAYVWQANVMIGLFNLLPIHPLDGGKLLQAALSYAFNYYKVLIWTARISLLFSVLMIAGALLPYLTGREGIQLNLLIVGVFLLLTNWTYYRNVPFLFYRFLMHRGRIAMKALALGQTASPLIVSGRQSIISVARLFSRERYHLIYMVEPGSKEVKVVPEQRIVEGCLSERNPARAVSELFS</sequence>
<evidence type="ECO:0000259" key="13">
    <source>
        <dbReference type="Pfam" id="PF02163"/>
    </source>
</evidence>
<name>A0A927CRS5_9BACL</name>
<keyword evidence="8" id="KW-0862">Zinc</keyword>
<dbReference type="GO" id="GO:0008237">
    <property type="term" value="F:metallopeptidase activity"/>
    <property type="evidence" value="ECO:0007669"/>
    <property type="project" value="UniProtKB-KW"/>
</dbReference>
<reference evidence="14" key="1">
    <citation type="submission" date="2020-09" db="EMBL/GenBank/DDBJ databases">
        <title>A novel bacterium of genus Paenibacillus, isolated from South China Sea.</title>
        <authorList>
            <person name="Huang H."/>
            <person name="Mo K."/>
            <person name="Hu Y."/>
        </authorList>
    </citation>
    <scope>NUCLEOTIDE SEQUENCE</scope>
    <source>
        <strain evidence="14">IB182493</strain>
    </source>
</reference>
<dbReference type="PANTHER" id="PTHR39188">
    <property type="entry name" value="MEMBRANE-ASSOCIATED ZINC METALLOPROTEASE M50B"/>
    <property type="match status" value="1"/>
</dbReference>
<evidence type="ECO:0000256" key="3">
    <source>
        <dbReference type="ARBA" id="ARBA00007931"/>
    </source>
</evidence>
<gene>
    <name evidence="14" type="ORF">IDH41_17840</name>
</gene>
<dbReference type="GO" id="GO:0016020">
    <property type="term" value="C:membrane"/>
    <property type="evidence" value="ECO:0007669"/>
    <property type="project" value="UniProtKB-SubCell"/>
</dbReference>
<organism evidence="14 15">
    <name type="scientific">Paenibacillus arenilitoris</name>
    <dbReference type="NCBI Taxonomy" id="2772299"/>
    <lineage>
        <taxon>Bacteria</taxon>
        <taxon>Bacillati</taxon>
        <taxon>Bacillota</taxon>
        <taxon>Bacilli</taxon>
        <taxon>Bacillales</taxon>
        <taxon>Paenibacillaceae</taxon>
        <taxon>Paenibacillus</taxon>
    </lineage>
</organism>
<keyword evidence="9 12" id="KW-1133">Transmembrane helix</keyword>
<dbReference type="InterPro" id="IPR008915">
    <property type="entry name" value="Peptidase_M50"/>
</dbReference>
<dbReference type="Pfam" id="PF02163">
    <property type="entry name" value="Peptidase_M50"/>
    <property type="match status" value="2"/>
</dbReference>
<keyword evidence="11 12" id="KW-0472">Membrane</keyword>
<evidence type="ECO:0000256" key="4">
    <source>
        <dbReference type="ARBA" id="ARBA00022670"/>
    </source>
</evidence>
<dbReference type="Proteomes" id="UP000632125">
    <property type="component" value="Unassembled WGS sequence"/>
</dbReference>
<feature type="domain" description="Peptidase M50" evidence="13">
    <location>
        <begin position="116"/>
        <end position="147"/>
    </location>
</feature>
<feature type="transmembrane region" description="Helical" evidence="12">
    <location>
        <begin position="12"/>
        <end position="40"/>
    </location>
</feature>
<dbReference type="GO" id="GO:0046872">
    <property type="term" value="F:metal ion binding"/>
    <property type="evidence" value="ECO:0007669"/>
    <property type="project" value="UniProtKB-KW"/>
</dbReference>
<evidence type="ECO:0000256" key="12">
    <source>
        <dbReference type="SAM" id="Phobius"/>
    </source>
</evidence>
<evidence type="ECO:0000256" key="10">
    <source>
        <dbReference type="ARBA" id="ARBA00023049"/>
    </source>
</evidence>
<evidence type="ECO:0000256" key="5">
    <source>
        <dbReference type="ARBA" id="ARBA00022692"/>
    </source>
</evidence>
<evidence type="ECO:0000256" key="11">
    <source>
        <dbReference type="ARBA" id="ARBA00023136"/>
    </source>
</evidence>
<evidence type="ECO:0000313" key="14">
    <source>
        <dbReference type="EMBL" id="MBD2870445.1"/>
    </source>
</evidence>